<protein>
    <submittedName>
        <fullName evidence="3">SanA-like protein</fullName>
    </submittedName>
</protein>
<sequence>MNAAEAQAVRRRKRRSGLPARLLKTVLFAAVACAGWIAWIYWKIESFEPRMELPEYDAGIVLGAALWNGEPSPGLKERLDKAFELYREGRFRVFILTGGYDHAGSRLTEAEGMKRYLAALGVPEDRLLLEPAARSTYENLAFSRDIMEREGLRTALIVTHDFHAARARDVARWLGYEQPGFAAAESSVLPASQRHVREIAAFTKWKLDSVLLRIGLQIPDRPGL</sequence>
<dbReference type="CDD" id="cd06259">
    <property type="entry name" value="YdcF-like"/>
    <property type="match status" value="1"/>
</dbReference>
<dbReference type="Pfam" id="PF02698">
    <property type="entry name" value="DUF218"/>
    <property type="match status" value="1"/>
</dbReference>
<keyword evidence="4" id="KW-1185">Reference proteome</keyword>
<keyword evidence="1" id="KW-0812">Transmembrane</keyword>
<dbReference type="Gene3D" id="3.40.50.620">
    <property type="entry name" value="HUPs"/>
    <property type="match status" value="1"/>
</dbReference>
<reference evidence="3 4" key="1">
    <citation type="submission" date="2021-04" db="EMBL/GenBank/DDBJ databases">
        <authorList>
            <person name="Rakotoarivonina H."/>
        </authorList>
    </citation>
    <scope>NUCLEOTIDE SEQUENCE [LARGE SCALE GENOMIC DNA]</scope>
    <source>
        <strain evidence="3 4">XE</strain>
    </source>
</reference>
<accession>A0ABM8V0F1</accession>
<evidence type="ECO:0000313" key="4">
    <source>
        <dbReference type="Proteomes" id="UP000681526"/>
    </source>
</evidence>
<dbReference type="EMBL" id="CAJRAY010000017">
    <property type="protein sequence ID" value="CAG5079165.1"/>
    <property type="molecule type" value="Genomic_DNA"/>
</dbReference>
<dbReference type="InterPro" id="IPR051599">
    <property type="entry name" value="Cell_Envelope_Assoc"/>
</dbReference>
<dbReference type="InterPro" id="IPR014729">
    <property type="entry name" value="Rossmann-like_a/b/a_fold"/>
</dbReference>
<evidence type="ECO:0000256" key="1">
    <source>
        <dbReference type="SAM" id="Phobius"/>
    </source>
</evidence>
<dbReference type="PANTHER" id="PTHR30336:SF20">
    <property type="entry name" value="DUF218 DOMAIN-CONTAINING PROTEIN"/>
    <property type="match status" value="1"/>
</dbReference>
<feature type="transmembrane region" description="Helical" evidence="1">
    <location>
        <begin position="21"/>
        <end position="42"/>
    </location>
</feature>
<dbReference type="InterPro" id="IPR003848">
    <property type="entry name" value="DUF218"/>
</dbReference>
<dbReference type="Proteomes" id="UP000681526">
    <property type="component" value="Unassembled WGS sequence"/>
</dbReference>
<comment type="caution">
    <text evidence="3">The sequence shown here is derived from an EMBL/GenBank/DDBJ whole genome shotgun (WGS) entry which is preliminary data.</text>
</comment>
<dbReference type="RefSeq" id="WP_213483388.1">
    <property type="nucleotide sequence ID" value="NZ_CAJRAY010000017.1"/>
</dbReference>
<name>A0ABM8V0F1_THEXY</name>
<dbReference type="PANTHER" id="PTHR30336">
    <property type="entry name" value="INNER MEMBRANE PROTEIN, PROBABLE PERMEASE"/>
    <property type="match status" value="1"/>
</dbReference>
<feature type="domain" description="DUF218" evidence="2">
    <location>
        <begin position="57"/>
        <end position="197"/>
    </location>
</feature>
<proteinExistence type="predicted"/>
<organism evidence="3 4">
    <name type="scientific">Thermobacillus xylanilyticus</name>
    <dbReference type="NCBI Taxonomy" id="76633"/>
    <lineage>
        <taxon>Bacteria</taxon>
        <taxon>Bacillati</taxon>
        <taxon>Bacillota</taxon>
        <taxon>Bacilli</taxon>
        <taxon>Bacillales</taxon>
        <taxon>Paenibacillaceae</taxon>
        <taxon>Thermobacillus</taxon>
    </lineage>
</organism>
<gene>
    <name evidence="3" type="primary">txxe 717-sanA</name>
    <name evidence="3" type="ORF">TXXE_02830</name>
</gene>
<keyword evidence="1" id="KW-1133">Transmembrane helix</keyword>
<evidence type="ECO:0000313" key="3">
    <source>
        <dbReference type="EMBL" id="CAG5079165.1"/>
    </source>
</evidence>
<evidence type="ECO:0000259" key="2">
    <source>
        <dbReference type="Pfam" id="PF02698"/>
    </source>
</evidence>
<keyword evidence="1" id="KW-0472">Membrane</keyword>